<dbReference type="EMBL" id="MCFI01000013">
    <property type="protein sequence ID" value="ORY80413.1"/>
    <property type="molecule type" value="Genomic_DNA"/>
</dbReference>
<name>A0A1Y2F965_PROLT</name>
<proteinExistence type="predicted"/>
<keyword evidence="3" id="KW-1185">Reference proteome</keyword>
<feature type="compositionally biased region" description="Basic and acidic residues" evidence="1">
    <location>
        <begin position="579"/>
        <end position="608"/>
    </location>
</feature>
<evidence type="ECO:0000313" key="2">
    <source>
        <dbReference type="EMBL" id="ORY80413.1"/>
    </source>
</evidence>
<protein>
    <recommendedName>
        <fullName evidence="4">Arrestin-like N-terminal domain-containing protein</fullName>
    </recommendedName>
</protein>
<dbReference type="OrthoDB" id="10460602at2759"/>
<sequence length="616" mass="67631">MISSLRLGDRTNSASSVPNTQQPSSTASGTNSPNAASPATTPMALYHSSASTPQLQRYGAGGSATTSRANSRNRSLERERERLEKQDALRIGLDQCYAYRSLDRVAGKVNYSGHVCERVKIHLTGTSYLYHAKFINGSYRNVEKQWEFLKLTQKIVIASEGVPEARFSFRLPDALLETLCPLKDPFHLLLPPTMGCRRTDGLDDLSPKDPLNAKIEYRIKVELFRDGEIIKTFSTPFSVAPRHFASPNAMNPPPEYDAAVKETVDVTRSLGGTIGQMLLHLPSPPALLSSLEEHQMTTAFTMNLEFHSITSSPPKITGLGIKLQAITRSRMEHALEDGGVEDVKRMTELRLNRLCFSKNHGPAWSPLRPGVWQCAFECPVTLCPKGYVACPEFESCLIERNYRLNLKLELVPAHGLPLSEVRFIIPAWIMADEYYGLPSESGVPIKERKRFSVPSDMHDEVPGSLPNYEDMYLSNVAPTATNPDVIGNLGTHAAPFRFTGREPDYFARGRTRPAPTAPIALGGAGSSHAGTSSSTIPSSHGGRTSTTIARRARAANPRGAGVSQTLEGLAIDDEAEQPTGERDPAWLIKERARDTESRSRRQSAHETEGPNTDAVQ</sequence>
<gene>
    <name evidence="2" type="ORF">BCR37DRAFT_388136</name>
</gene>
<reference evidence="2 3" key="1">
    <citation type="submission" date="2016-07" db="EMBL/GenBank/DDBJ databases">
        <title>Pervasive Adenine N6-methylation of Active Genes in Fungi.</title>
        <authorList>
            <consortium name="DOE Joint Genome Institute"/>
            <person name="Mondo S.J."/>
            <person name="Dannebaum R.O."/>
            <person name="Kuo R.C."/>
            <person name="Labutti K."/>
            <person name="Haridas S."/>
            <person name="Kuo A."/>
            <person name="Salamov A."/>
            <person name="Ahrendt S.R."/>
            <person name="Lipzen A."/>
            <person name="Sullivan W."/>
            <person name="Andreopoulos W.B."/>
            <person name="Clum A."/>
            <person name="Lindquist E."/>
            <person name="Daum C."/>
            <person name="Ramamoorthy G.K."/>
            <person name="Gryganskyi A."/>
            <person name="Culley D."/>
            <person name="Magnuson J.K."/>
            <person name="James T.Y."/>
            <person name="O'Malley M.A."/>
            <person name="Stajich J.E."/>
            <person name="Spatafora J.W."/>
            <person name="Visel A."/>
            <person name="Grigoriev I.V."/>
        </authorList>
    </citation>
    <scope>NUCLEOTIDE SEQUENCE [LARGE SCALE GENOMIC DNA]</scope>
    <source>
        <strain evidence="2 3">12-1054</strain>
    </source>
</reference>
<evidence type="ECO:0000256" key="1">
    <source>
        <dbReference type="SAM" id="MobiDB-lite"/>
    </source>
</evidence>
<feature type="compositionally biased region" description="Low complexity" evidence="1">
    <location>
        <begin position="526"/>
        <end position="561"/>
    </location>
</feature>
<feature type="region of interest" description="Disordered" evidence="1">
    <location>
        <begin position="504"/>
        <end position="616"/>
    </location>
</feature>
<evidence type="ECO:0000313" key="3">
    <source>
        <dbReference type="Proteomes" id="UP000193685"/>
    </source>
</evidence>
<dbReference type="STRING" id="56484.A0A1Y2F965"/>
<dbReference type="Proteomes" id="UP000193685">
    <property type="component" value="Unassembled WGS sequence"/>
</dbReference>
<organism evidence="2 3">
    <name type="scientific">Protomyces lactucae-debilis</name>
    <dbReference type="NCBI Taxonomy" id="2754530"/>
    <lineage>
        <taxon>Eukaryota</taxon>
        <taxon>Fungi</taxon>
        <taxon>Dikarya</taxon>
        <taxon>Ascomycota</taxon>
        <taxon>Taphrinomycotina</taxon>
        <taxon>Taphrinomycetes</taxon>
        <taxon>Taphrinales</taxon>
        <taxon>Protomycetaceae</taxon>
        <taxon>Protomyces</taxon>
    </lineage>
</organism>
<dbReference type="AlphaFoldDB" id="A0A1Y2F965"/>
<dbReference type="RefSeq" id="XP_040724301.1">
    <property type="nucleotide sequence ID" value="XM_040870594.1"/>
</dbReference>
<dbReference type="GeneID" id="63787193"/>
<comment type="caution">
    <text evidence="2">The sequence shown here is derived from an EMBL/GenBank/DDBJ whole genome shotgun (WGS) entry which is preliminary data.</text>
</comment>
<evidence type="ECO:0008006" key="4">
    <source>
        <dbReference type="Google" id="ProtNLM"/>
    </source>
</evidence>
<feature type="region of interest" description="Disordered" evidence="1">
    <location>
        <begin position="1"/>
        <end position="80"/>
    </location>
</feature>
<accession>A0A1Y2F965</accession>
<feature type="compositionally biased region" description="Polar residues" evidence="1">
    <location>
        <begin position="10"/>
        <end position="40"/>
    </location>
</feature>